<dbReference type="RefSeq" id="WP_394387077.1">
    <property type="nucleotide sequence ID" value="NZ_JBIGIB010000006.1"/>
</dbReference>
<dbReference type="Pfam" id="PF13239">
    <property type="entry name" value="2TM"/>
    <property type="match status" value="1"/>
</dbReference>
<keyword evidence="4" id="KW-1185">Reference proteome</keyword>
<feature type="domain" description="2TM" evidence="2">
    <location>
        <begin position="26"/>
        <end position="82"/>
    </location>
</feature>
<evidence type="ECO:0000256" key="1">
    <source>
        <dbReference type="SAM" id="Phobius"/>
    </source>
</evidence>
<keyword evidence="1" id="KW-0472">Membrane</keyword>
<evidence type="ECO:0000313" key="4">
    <source>
        <dbReference type="Proteomes" id="UP001606303"/>
    </source>
</evidence>
<feature type="transmembrane region" description="Helical" evidence="1">
    <location>
        <begin position="67"/>
        <end position="85"/>
    </location>
</feature>
<dbReference type="Proteomes" id="UP001606303">
    <property type="component" value="Unassembled WGS sequence"/>
</dbReference>
<proteinExistence type="predicted"/>
<keyword evidence="1" id="KW-0812">Transmembrane</keyword>
<dbReference type="EMBL" id="JBIGIB010000006">
    <property type="protein sequence ID" value="MFG6468819.1"/>
    <property type="molecule type" value="Genomic_DNA"/>
</dbReference>
<accession>A0ABW7H414</accession>
<keyword evidence="1" id="KW-1133">Transmembrane helix</keyword>
<reference evidence="3 4" key="1">
    <citation type="submission" date="2024-08" db="EMBL/GenBank/DDBJ databases">
        <authorList>
            <person name="Lu H."/>
        </authorList>
    </citation>
    <scope>NUCLEOTIDE SEQUENCE [LARGE SCALE GENOMIC DNA]</scope>
    <source>
        <strain evidence="3 4">BYS87W</strain>
    </source>
</reference>
<comment type="caution">
    <text evidence="3">The sequence shown here is derived from an EMBL/GenBank/DDBJ whole genome shotgun (WGS) entry which is preliminary data.</text>
</comment>
<name>A0ABW7H414_9BURK</name>
<protein>
    <submittedName>
        <fullName evidence="3">2TM domain-containing protein</fullName>
    </submittedName>
</protein>
<evidence type="ECO:0000259" key="2">
    <source>
        <dbReference type="Pfam" id="PF13239"/>
    </source>
</evidence>
<organism evidence="3 4">
    <name type="scientific">Pelomonas baiyunensis</name>
    <dbReference type="NCBI Taxonomy" id="3299026"/>
    <lineage>
        <taxon>Bacteria</taxon>
        <taxon>Pseudomonadati</taxon>
        <taxon>Pseudomonadota</taxon>
        <taxon>Betaproteobacteria</taxon>
        <taxon>Burkholderiales</taxon>
        <taxon>Sphaerotilaceae</taxon>
        <taxon>Roseateles</taxon>
    </lineage>
</organism>
<evidence type="ECO:0000313" key="3">
    <source>
        <dbReference type="EMBL" id="MFG6468819.1"/>
    </source>
</evidence>
<gene>
    <name evidence="3" type="ORF">ACG01O_19500</name>
</gene>
<feature type="transmembrane region" description="Helical" evidence="1">
    <location>
        <begin position="34"/>
        <end position="55"/>
    </location>
</feature>
<dbReference type="InterPro" id="IPR025698">
    <property type="entry name" value="2TM_dom"/>
</dbReference>
<sequence>MNTPTARDPIHTPASAPVAPDLHALAARRVDLKLGFLTHLGVFLAVNTGLALLGYLRGGELHLPFPVWGWGIGLVAHAVGTAISLSGPSLRERLMGAELAALQKR</sequence>